<name>A0A5A7PSA8_STRAF</name>
<protein>
    <submittedName>
        <fullName evidence="1">Ribonuclease Z</fullName>
    </submittedName>
</protein>
<dbReference type="EMBL" id="BKCP01004973">
    <property type="protein sequence ID" value="GER35548.1"/>
    <property type="molecule type" value="Genomic_DNA"/>
</dbReference>
<dbReference type="Proteomes" id="UP000325081">
    <property type="component" value="Unassembled WGS sequence"/>
</dbReference>
<proteinExistence type="predicted"/>
<comment type="caution">
    <text evidence="1">The sequence shown here is derived from an EMBL/GenBank/DDBJ whole genome shotgun (WGS) entry which is preliminary data.</text>
</comment>
<gene>
    <name evidence="1" type="ORF">STAS_11840</name>
</gene>
<accession>A0A5A7PSA8</accession>
<reference evidence="2" key="1">
    <citation type="journal article" date="2019" name="Curr. Biol.">
        <title>Genome Sequence of Striga asiatica Provides Insight into the Evolution of Plant Parasitism.</title>
        <authorList>
            <person name="Yoshida S."/>
            <person name="Kim S."/>
            <person name="Wafula E.K."/>
            <person name="Tanskanen J."/>
            <person name="Kim Y.M."/>
            <person name="Honaas L."/>
            <person name="Yang Z."/>
            <person name="Spallek T."/>
            <person name="Conn C.E."/>
            <person name="Ichihashi Y."/>
            <person name="Cheong K."/>
            <person name="Cui S."/>
            <person name="Der J.P."/>
            <person name="Gundlach H."/>
            <person name="Jiao Y."/>
            <person name="Hori C."/>
            <person name="Ishida J.K."/>
            <person name="Kasahara H."/>
            <person name="Kiba T."/>
            <person name="Kim M.S."/>
            <person name="Koo N."/>
            <person name="Laohavisit A."/>
            <person name="Lee Y.H."/>
            <person name="Lumba S."/>
            <person name="McCourt P."/>
            <person name="Mortimer J.C."/>
            <person name="Mutuku J.M."/>
            <person name="Nomura T."/>
            <person name="Sasaki-Sekimoto Y."/>
            <person name="Seto Y."/>
            <person name="Wang Y."/>
            <person name="Wakatake T."/>
            <person name="Sakakibara H."/>
            <person name="Demura T."/>
            <person name="Yamaguchi S."/>
            <person name="Yoneyama K."/>
            <person name="Manabe R.I."/>
            <person name="Nelson D.C."/>
            <person name="Schulman A.H."/>
            <person name="Timko M.P."/>
            <person name="dePamphilis C.W."/>
            <person name="Choi D."/>
            <person name="Shirasu K."/>
        </authorList>
    </citation>
    <scope>NUCLEOTIDE SEQUENCE [LARGE SCALE GENOMIC DNA]</scope>
    <source>
        <strain evidence="2">cv. UVA1</strain>
    </source>
</reference>
<dbReference type="AlphaFoldDB" id="A0A5A7PSA8"/>
<organism evidence="1 2">
    <name type="scientific">Striga asiatica</name>
    <name type="common">Asiatic witchweed</name>
    <name type="synonym">Buchnera asiatica</name>
    <dbReference type="NCBI Taxonomy" id="4170"/>
    <lineage>
        <taxon>Eukaryota</taxon>
        <taxon>Viridiplantae</taxon>
        <taxon>Streptophyta</taxon>
        <taxon>Embryophyta</taxon>
        <taxon>Tracheophyta</taxon>
        <taxon>Spermatophyta</taxon>
        <taxon>Magnoliopsida</taxon>
        <taxon>eudicotyledons</taxon>
        <taxon>Gunneridae</taxon>
        <taxon>Pentapetalae</taxon>
        <taxon>asterids</taxon>
        <taxon>lamiids</taxon>
        <taxon>Lamiales</taxon>
        <taxon>Orobanchaceae</taxon>
        <taxon>Buchnereae</taxon>
        <taxon>Striga</taxon>
    </lineage>
</organism>
<keyword evidence="2" id="KW-1185">Reference proteome</keyword>
<evidence type="ECO:0000313" key="2">
    <source>
        <dbReference type="Proteomes" id="UP000325081"/>
    </source>
</evidence>
<evidence type="ECO:0000313" key="1">
    <source>
        <dbReference type="EMBL" id="GER35548.1"/>
    </source>
</evidence>
<sequence>MLPKDEGEPELELGASKTRPIGVEQHILKLASPVSHKVCIVDDGTTDTGLVDRAKREAHAVNRLLQLIMKWFSYSSTQADNATDLETLKITEEKPPKSRIQKV</sequence>